<dbReference type="PANTHER" id="PTHR33678">
    <property type="entry name" value="BLL1576 PROTEIN"/>
    <property type="match status" value="1"/>
</dbReference>
<dbReference type="InterPro" id="IPR039552">
    <property type="entry name" value="IS66_C"/>
</dbReference>
<dbReference type="Pfam" id="PF13817">
    <property type="entry name" value="DDE_Tnp_IS66_C"/>
    <property type="match status" value="1"/>
</dbReference>
<evidence type="ECO:0000313" key="6">
    <source>
        <dbReference type="EMBL" id="KDA01156.1"/>
    </source>
</evidence>
<accession>A0A059G2W3</accession>
<evidence type="ECO:0008006" key="8">
    <source>
        <dbReference type="Google" id="ProtNLM"/>
    </source>
</evidence>
<dbReference type="PANTHER" id="PTHR33678:SF1">
    <property type="entry name" value="BLL1576 PROTEIN"/>
    <property type="match status" value="1"/>
</dbReference>
<feature type="domain" description="Transposase IS66 central" evidence="2">
    <location>
        <begin position="210"/>
        <end position="499"/>
    </location>
</feature>
<feature type="domain" description="Transposase IS66 C-terminal" evidence="5">
    <location>
        <begin position="506"/>
        <end position="543"/>
    </location>
</feature>
<protein>
    <recommendedName>
        <fullName evidence="8">Transposase</fullName>
    </recommendedName>
</protein>
<evidence type="ECO:0000256" key="1">
    <source>
        <dbReference type="SAM" id="Coils"/>
    </source>
</evidence>
<dbReference type="PATRIC" id="fig|1280953.3.peg.3352"/>
<feature type="domain" description="Transposase IS66 zinc-finger binding" evidence="3">
    <location>
        <begin position="152"/>
        <end position="194"/>
    </location>
</feature>
<keyword evidence="7" id="KW-1185">Reference proteome</keyword>
<dbReference type="AlphaFoldDB" id="A0A059G2W3"/>
<organism evidence="6 7">
    <name type="scientific">Hyphomonas oceanitis SCH89</name>
    <dbReference type="NCBI Taxonomy" id="1280953"/>
    <lineage>
        <taxon>Bacteria</taxon>
        <taxon>Pseudomonadati</taxon>
        <taxon>Pseudomonadota</taxon>
        <taxon>Alphaproteobacteria</taxon>
        <taxon>Hyphomonadales</taxon>
        <taxon>Hyphomonadaceae</taxon>
        <taxon>Hyphomonas</taxon>
    </lineage>
</organism>
<evidence type="ECO:0000259" key="3">
    <source>
        <dbReference type="Pfam" id="PF13005"/>
    </source>
</evidence>
<dbReference type="Pfam" id="PF13005">
    <property type="entry name" value="zf-IS66"/>
    <property type="match status" value="1"/>
</dbReference>
<comment type="caution">
    <text evidence="6">The sequence shown here is derived from an EMBL/GenBank/DDBJ whole genome shotgun (WGS) entry which is preliminary data.</text>
</comment>
<evidence type="ECO:0000259" key="4">
    <source>
        <dbReference type="Pfam" id="PF13007"/>
    </source>
</evidence>
<dbReference type="eggNOG" id="COG4372">
    <property type="taxonomic scope" value="Bacteria"/>
</dbReference>
<dbReference type="InterPro" id="IPR024463">
    <property type="entry name" value="Transposase_TnpC_homeodom"/>
</dbReference>
<dbReference type="InterPro" id="IPR024474">
    <property type="entry name" value="Znf_dom_IS66"/>
</dbReference>
<feature type="domain" description="Transposase TnpC homeodomain" evidence="4">
    <location>
        <begin position="72"/>
        <end position="143"/>
    </location>
</feature>
<evidence type="ECO:0000259" key="5">
    <source>
        <dbReference type="Pfam" id="PF13817"/>
    </source>
</evidence>
<dbReference type="InterPro" id="IPR052344">
    <property type="entry name" value="Transposase-related"/>
</dbReference>
<gene>
    <name evidence="6" type="ORF">HOC_16730</name>
</gene>
<keyword evidence="1" id="KW-0175">Coiled coil</keyword>
<dbReference type="NCBIfam" id="NF033517">
    <property type="entry name" value="transpos_IS66"/>
    <property type="match status" value="1"/>
</dbReference>
<proteinExistence type="predicted"/>
<dbReference type="Proteomes" id="UP000024942">
    <property type="component" value="Unassembled WGS sequence"/>
</dbReference>
<dbReference type="Pfam" id="PF03050">
    <property type="entry name" value="DDE_Tnp_IS66"/>
    <property type="match status" value="1"/>
</dbReference>
<feature type="coiled-coil region" evidence="1">
    <location>
        <begin position="28"/>
        <end position="62"/>
    </location>
</feature>
<sequence length="550" mass="59908">MPETLTASELAGLPPKVRAVLAAQAELIEARAEQIAAHEQKAAAAEKKAAAAEESAAAIADEIGEIKALNARLEYLVKELRRALYGKKSERLDPDQLDLLLEDLETAVAKAEEESEARSRGCTAREPSRRNIGRLPDHLERIERVIEPESLECPCGCGEMVRIGEDRTERLDCVPAQLRVIVTVRPKYACRTCEAGVTQVPAPAHLIEGGLPTEALIAQVLVSKYGDHLPLYRQAQIFARSGVLLDRSTLAGWSGAAGYHLSPLTRRLAEILKTSGHLFMDETRCPVLDPGRGMTKSGYLWALARDERGWGGTGPPGVVYFYADGRGGKHAEAFLNGFTGTLQVDAYAGYKRLARKGRPEGALVLANCWAHARRKLVEIKKSSNSPIADEGLKQIAALYAIEAEIRGLDPEARRLVRQARTAPLVAAFGDWLKQKRARISAKSRLGEHLTYIANCWGGLQVFLSDGHVEMDSNPVENRIRPLALGRKNHLFAGHDEGAHAWACTASLIETCKLNGVEPLGYLTKTLEAIAQGHPMSRLDELLPGPFACAS</sequence>
<dbReference type="RefSeq" id="WP_084146413.1">
    <property type="nucleotide sequence ID" value="NZ_ARYL01000034.1"/>
</dbReference>
<dbReference type="Pfam" id="PF13007">
    <property type="entry name" value="LZ_Tnp_IS66"/>
    <property type="match status" value="1"/>
</dbReference>
<name>A0A059G2W3_9PROT</name>
<evidence type="ECO:0000313" key="7">
    <source>
        <dbReference type="Proteomes" id="UP000024942"/>
    </source>
</evidence>
<dbReference type="EMBL" id="ARYL01000034">
    <property type="protein sequence ID" value="KDA01156.1"/>
    <property type="molecule type" value="Genomic_DNA"/>
</dbReference>
<reference evidence="6 7" key="1">
    <citation type="journal article" date="2014" name="Antonie Van Leeuwenhoek">
        <title>Hyphomonas beringensis sp. nov. and Hyphomonas chukchiensis sp. nov., isolated from surface seawater of the Bering Sea and Chukchi Sea.</title>
        <authorList>
            <person name="Li C."/>
            <person name="Lai Q."/>
            <person name="Li G."/>
            <person name="Dong C."/>
            <person name="Wang J."/>
            <person name="Liao Y."/>
            <person name="Shao Z."/>
        </authorList>
    </citation>
    <scope>NUCLEOTIDE SEQUENCE [LARGE SCALE GENOMIC DNA]</scope>
    <source>
        <strain evidence="6 7">SCH89</strain>
    </source>
</reference>
<dbReference type="STRING" id="1280953.HOC_16730"/>
<evidence type="ECO:0000259" key="2">
    <source>
        <dbReference type="Pfam" id="PF03050"/>
    </source>
</evidence>
<dbReference type="InterPro" id="IPR004291">
    <property type="entry name" value="Transposase_IS66_central"/>
</dbReference>